<evidence type="ECO:0000313" key="4">
    <source>
        <dbReference type="EMBL" id="EKX38428.1"/>
    </source>
</evidence>
<dbReference type="SUPFAM" id="SSF50978">
    <property type="entry name" value="WD40 repeat-like"/>
    <property type="match status" value="1"/>
</dbReference>
<dbReference type="InterPro" id="IPR001680">
    <property type="entry name" value="WD40_rpt"/>
</dbReference>
<dbReference type="PANTHER" id="PTHR22847">
    <property type="entry name" value="WD40 REPEAT PROTEIN"/>
    <property type="match status" value="1"/>
</dbReference>
<feature type="repeat" description="WD" evidence="3">
    <location>
        <begin position="85"/>
        <end position="126"/>
    </location>
</feature>
<dbReference type="EMBL" id="JH993048">
    <property type="protein sequence ID" value="EKX38428.1"/>
    <property type="molecule type" value="Genomic_DNA"/>
</dbReference>
<dbReference type="AlphaFoldDB" id="L1IQA6"/>
<protein>
    <submittedName>
        <fullName evidence="4 5">Uncharacterized protein</fullName>
    </submittedName>
</protein>
<evidence type="ECO:0000256" key="1">
    <source>
        <dbReference type="ARBA" id="ARBA00022574"/>
    </source>
</evidence>
<keyword evidence="2" id="KW-0677">Repeat</keyword>
<dbReference type="EnsemblProtists" id="EKX38428">
    <property type="protein sequence ID" value="EKX38428"/>
    <property type="gene ID" value="GUITHDRAFT_77179"/>
</dbReference>
<dbReference type="GeneID" id="17295235"/>
<organism evidence="4">
    <name type="scientific">Guillardia theta (strain CCMP2712)</name>
    <name type="common">Cryptophyte</name>
    <dbReference type="NCBI Taxonomy" id="905079"/>
    <lineage>
        <taxon>Eukaryota</taxon>
        <taxon>Cryptophyceae</taxon>
        <taxon>Pyrenomonadales</taxon>
        <taxon>Geminigeraceae</taxon>
        <taxon>Guillardia</taxon>
    </lineage>
</organism>
<proteinExistence type="predicted"/>
<gene>
    <name evidence="4" type="ORF">GUITHDRAFT_77179</name>
</gene>
<dbReference type="InterPro" id="IPR019775">
    <property type="entry name" value="WD40_repeat_CS"/>
</dbReference>
<dbReference type="PANTHER" id="PTHR22847:SF637">
    <property type="entry name" value="WD REPEAT DOMAIN 5B"/>
    <property type="match status" value="1"/>
</dbReference>
<dbReference type="InterPro" id="IPR015943">
    <property type="entry name" value="WD40/YVTN_repeat-like_dom_sf"/>
</dbReference>
<dbReference type="KEGG" id="gtt:GUITHDRAFT_77179"/>
<dbReference type="PROSITE" id="PS00678">
    <property type="entry name" value="WD_REPEATS_1"/>
    <property type="match status" value="1"/>
</dbReference>
<dbReference type="OrthoDB" id="6262491at2759"/>
<dbReference type="RefSeq" id="XP_005825408.1">
    <property type="nucleotide sequence ID" value="XM_005825351.1"/>
</dbReference>
<dbReference type="PROSITE" id="PS50082">
    <property type="entry name" value="WD_REPEATS_2"/>
    <property type="match status" value="1"/>
</dbReference>
<dbReference type="PROSITE" id="PS50294">
    <property type="entry name" value="WD_REPEATS_REGION"/>
    <property type="match status" value="1"/>
</dbReference>
<dbReference type="STRING" id="905079.L1IQA6"/>
<dbReference type="HOGENOM" id="CLU_000288_57_18_1"/>
<evidence type="ECO:0000256" key="3">
    <source>
        <dbReference type="PROSITE-ProRule" id="PRU00221"/>
    </source>
</evidence>
<evidence type="ECO:0000256" key="2">
    <source>
        <dbReference type="ARBA" id="ARBA00022737"/>
    </source>
</evidence>
<sequence length="134" mass="14602">MALCLEWLPESKGIVTGSANHSISLWSPDTLELLCSDTLLHTGYVRAVACSPDGEQVASGGSDMVICIRRVTSSPVLFAPGGKHLVGHSSWVRWIHFTRDNKRLISGSDDQTVMVWDTRTGASMQTLRAHSHTV</sequence>
<evidence type="ECO:0000313" key="6">
    <source>
        <dbReference type="Proteomes" id="UP000011087"/>
    </source>
</evidence>
<dbReference type="Pfam" id="PF00400">
    <property type="entry name" value="WD40"/>
    <property type="match status" value="3"/>
</dbReference>
<keyword evidence="1 3" id="KW-0853">WD repeat</keyword>
<dbReference type="Proteomes" id="UP000011087">
    <property type="component" value="Unassembled WGS sequence"/>
</dbReference>
<reference evidence="5" key="3">
    <citation type="submission" date="2016-03" db="UniProtKB">
        <authorList>
            <consortium name="EnsemblProtists"/>
        </authorList>
    </citation>
    <scope>IDENTIFICATION</scope>
</reference>
<reference evidence="6" key="2">
    <citation type="submission" date="2012-11" db="EMBL/GenBank/DDBJ databases">
        <authorList>
            <person name="Kuo A."/>
            <person name="Curtis B.A."/>
            <person name="Tanifuji G."/>
            <person name="Burki F."/>
            <person name="Gruber A."/>
            <person name="Irimia M."/>
            <person name="Maruyama S."/>
            <person name="Arias M.C."/>
            <person name="Ball S.G."/>
            <person name="Gile G.H."/>
            <person name="Hirakawa Y."/>
            <person name="Hopkins J.F."/>
            <person name="Rensing S.A."/>
            <person name="Schmutz J."/>
            <person name="Symeonidi A."/>
            <person name="Elias M."/>
            <person name="Eveleigh R.J."/>
            <person name="Herman E.K."/>
            <person name="Klute M.J."/>
            <person name="Nakayama T."/>
            <person name="Obornik M."/>
            <person name="Reyes-Prieto A."/>
            <person name="Armbrust E.V."/>
            <person name="Aves S.J."/>
            <person name="Beiko R.G."/>
            <person name="Coutinho P."/>
            <person name="Dacks J.B."/>
            <person name="Durnford D.G."/>
            <person name="Fast N.M."/>
            <person name="Green B.R."/>
            <person name="Grisdale C."/>
            <person name="Hempe F."/>
            <person name="Henrissat B."/>
            <person name="Hoppner M.P."/>
            <person name="Ishida K.-I."/>
            <person name="Kim E."/>
            <person name="Koreny L."/>
            <person name="Kroth P.G."/>
            <person name="Liu Y."/>
            <person name="Malik S.-B."/>
            <person name="Maier U.G."/>
            <person name="McRose D."/>
            <person name="Mock T."/>
            <person name="Neilson J.A."/>
            <person name="Onodera N.T."/>
            <person name="Poole A.M."/>
            <person name="Pritham E.J."/>
            <person name="Richards T.A."/>
            <person name="Rocap G."/>
            <person name="Roy S.W."/>
            <person name="Sarai C."/>
            <person name="Schaack S."/>
            <person name="Shirato S."/>
            <person name="Slamovits C.H."/>
            <person name="Spencer D.F."/>
            <person name="Suzuki S."/>
            <person name="Worden A.Z."/>
            <person name="Zauner S."/>
            <person name="Barry K."/>
            <person name="Bell C."/>
            <person name="Bharti A.K."/>
            <person name="Crow J.A."/>
            <person name="Grimwood J."/>
            <person name="Kramer R."/>
            <person name="Lindquist E."/>
            <person name="Lucas S."/>
            <person name="Salamov A."/>
            <person name="McFadden G.I."/>
            <person name="Lane C.E."/>
            <person name="Keeling P.J."/>
            <person name="Gray M.W."/>
            <person name="Grigoriev I.V."/>
            <person name="Archibald J.M."/>
        </authorList>
    </citation>
    <scope>NUCLEOTIDE SEQUENCE</scope>
    <source>
        <strain evidence="6">CCMP2712</strain>
    </source>
</reference>
<dbReference type="InterPro" id="IPR036322">
    <property type="entry name" value="WD40_repeat_dom_sf"/>
</dbReference>
<dbReference type="SMART" id="SM00320">
    <property type="entry name" value="WD40"/>
    <property type="match status" value="2"/>
</dbReference>
<reference evidence="4 6" key="1">
    <citation type="journal article" date="2012" name="Nature">
        <title>Algal genomes reveal evolutionary mosaicism and the fate of nucleomorphs.</title>
        <authorList>
            <consortium name="DOE Joint Genome Institute"/>
            <person name="Curtis B.A."/>
            <person name="Tanifuji G."/>
            <person name="Burki F."/>
            <person name="Gruber A."/>
            <person name="Irimia M."/>
            <person name="Maruyama S."/>
            <person name="Arias M.C."/>
            <person name="Ball S.G."/>
            <person name="Gile G.H."/>
            <person name="Hirakawa Y."/>
            <person name="Hopkins J.F."/>
            <person name="Kuo A."/>
            <person name="Rensing S.A."/>
            <person name="Schmutz J."/>
            <person name="Symeonidi A."/>
            <person name="Elias M."/>
            <person name="Eveleigh R.J."/>
            <person name="Herman E.K."/>
            <person name="Klute M.J."/>
            <person name="Nakayama T."/>
            <person name="Obornik M."/>
            <person name="Reyes-Prieto A."/>
            <person name="Armbrust E.V."/>
            <person name="Aves S.J."/>
            <person name="Beiko R.G."/>
            <person name="Coutinho P."/>
            <person name="Dacks J.B."/>
            <person name="Durnford D.G."/>
            <person name="Fast N.M."/>
            <person name="Green B.R."/>
            <person name="Grisdale C.J."/>
            <person name="Hempel F."/>
            <person name="Henrissat B."/>
            <person name="Hoppner M.P."/>
            <person name="Ishida K."/>
            <person name="Kim E."/>
            <person name="Koreny L."/>
            <person name="Kroth P.G."/>
            <person name="Liu Y."/>
            <person name="Malik S.B."/>
            <person name="Maier U.G."/>
            <person name="McRose D."/>
            <person name="Mock T."/>
            <person name="Neilson J.A."/>
            <person name="Onodera N.T."/>
            <person name="Poole A.M."/>
            <person name="Pritham E.J."/>
            <person name="Richards T.A."/>
            <person name="Rocap G."/>
            <person name="Roy S.W."/>
            <person name="Sarai C."/>
            <person name="Schaack S."/>
            <person name="Shirato S."/>
            <person name="Slamovits C.H."/>
            <person name="Spencer D.F."/>
            <person name="Suzuki S."/>
            <person name="Worden A.Z."/>
            <person name="Zauner S."/>
            <person name="Barry K."/>
            <person name="Bell C."/>
            <person name="Bharti A.K."/>
            <person name="Crow J.A."/>
            <person name="Grimwood J."/>
            <person name="Kramer R."/>
            <person name="Lindquist E."/>
            <person name="Lucas S."/>
            <person name="Salamov A."/>
            <person name="McFadden G.I."/>
            <person name="Lane C.E."/>
            <person name="Keeling P.J."/>
            <person name="Gray M.W."/>
            <person name="Grigoriev I.V."/>
            <person name="Archibald J.M."/>
        </authorList>
    </citation>
    <scope>NUCLEOTIDE SEQUENCE</scope>
    <source>
        <strain evidence="4 6">CCMP2712</strain>
    </source>
</reference>
<evidence type="ECO:0000313" key="5">
    <source>
        <dbReference type="EnsemblProtists" id="EKX38428"/>
    </source>
</evidence>
<dbReference type="PaxDb" id="55529-EKX38428"/>
<feature type="non-terminal residue" evidence="4">
    <location>
        <position position="134"/>
    </location>
</feature>
<keyword evidence="6" id="KW-1185">Reference proteome</keyword>
<dbReference type="Gene3D" id="2.130.10.10">
    <property type="entry name" value="YVTN repeat-like/Quinoprotein amine dehydrogenase"/>
    <property type="match status" value="1"/>
</dbReference>
<name>L1IQA6_GUITC</name>
<dbReference type="GO" id="GO:1990234">
    <property type="term" value="C:transferase complex"/>
    <property type="evidence" value="ECO:0007669"/>
    <property type="project" value="UniProtKB-ARBA"/>
</dbReference>
<dbReference type="eggNOG" id="KOG0292">
    <property type="taxonomic scope" value="Eukaryota"/>
</dbReference>
<accession>L1IQA6</accession>